<comment type="caution">
    <text evidence="4">The sequence shown here is derived from an EMBL/GenBank/DDBJ whole genome shotgun (WGS) entry which is preliminary data.</text>
</comment>
<dbReference type="InterPro" id="IPR049053">
    <property type="entry name" value="AFCA-like_C"/>
</dbReference>
<organism evidence="4 5">
    <name type="scientific">Flammeovirga agarivorans</name>
    <dbReference type="NCBI Taxonomy" id="2726742"/>
    <lineage>
        <taxon>Bacteria</taxon>
        <taxon>Pseudomonadati</taxon>
        <taxon>Bacteroidota</taxon>
        <taxon>Cytophagia</taxon>
        <taxon>Cytophagales</taxon>
        <taxon>Flammeovirgaceae</taxon>
        <taxon>Flammeovirga</taxon>
    </lineage>
</organism>
<dbReference type="InterPro" id="IPR016518">
    <property type="entry name" value="Alpha-L-fucosidase"/>
</dbReference>
<protein>
    <submittedName>
        <fullName evidence="4">Glycoside hydrolase family 95 protein</fullName>
    </submittedName>
</protein>
<dbReference type="SUPFAM" id="SSF48208">
    <property type="entry name" value="Six-hairpin glycosidases"/>
    <property type="match status" value="1"/>
</dbReference>
<name>A0A7X8SNR6_9BACT</name>
<accession>A0A7X8SNR6</accession>
<feature type="domain" description="Alpha fucosidase A-like C-terminal" evidence="2">
    <location>
        <begin position="716"/>
        <end position="776"/>
    </location>
</feature>
<dbReference type="InterPro" id="IPR027414">
    <property type="entry name" value="GH95_N_dom"/>
</dbReference>
<evidence type="ECO:0000259" key="1">
    <source>
        <dbReference type="Pfam" id="PF14498"/>
    </source>
</evidence>
<dbReference type="Pfam" id="PF14498">
    <property type="entry name" value="Glyco_hyd_65N_2"/>
    <property type="match status" value="1"/>
</dbReference>
<dbReference type="GO" id="GO:0005975">
    <property type="term" value="P:carbohydrate metabolic process"/>
    <property type="evidence" value="ECO:0007669"/>
    <property type="project" value="InterPro"/>
</dbReference>
<feature type="domain" description="Glycosyl hydrolase family 95 catalytic" evidence="3">
    <location>
        <begin position="310"/>
        <end position="714"/>
    </location>
</feature>
<dbReference type="Gene3D" id="2.70.98.50">
    <property type="entry name" value="putative glycoside hydrolase family protein from bacillus halodurans"/>
    <property type="match status" value="1"/>
</dbReference>
<feature type="domain" description="Glycosyl hydrolase family 95 N-terminal" evidence="1">
    <location>
        <begin position="18"/>
        <end position="284"/>
    </location>
</feature>
<dbReference type="InterPro" id="IPR012341">
    <property type="entry name" value="6hp_glycosidase-like_sf"/>
</dbReference>
<dbReference type="AlphaFoldDB" id="A0A7X8SNR6"/>
<keyword evidence="5" id="KW-1185">Reference proteome</keyword>
<dbReference type="Pfam" id="PF21307">
    <property type="entry name" value="Glyco_hydro_95_C"/>
    <property type="match status" value="1"/>
</dbReference>
<dbReference type="EMBL" id="JABAIL010000007">
    <property type="protein sequence ID" value="NLR93552.1"/>
    <property type="molecule type" value="Genomic_DNA"/>
</dbReference>
<proteinExistence type="predicted"/>
<dbReference type="GO" id="GO:0004560">
    <property type="term" value="F:alpha-L-fucosidase activity"/>
    <property type="evidence" value="ECO:0007669"/>
    <property type="project" value="InterPro"/>
</dbReference>
<dbReference type="PIRSF" id="PIRSF007663">
    <property type="entry name" value="UCP007663"/>
    <property type="match status" value="1"/>
</dbReference>
<dbReference type="PANTHER" id="PTHR31084">
    <property type="entry name" value="ALPHA-L-FUCOSIDASE 2"/>
    <property type="match status" value="1"/>
</dbReference>
<dbReference type="Gene3D" id="1.50.10.10">
    <property type="match status" value="1"/>
</dbReference>
<dbReference type="InterPro" id="IPR008928">
    <property type="entry name" value="6-hairpin_glycosidase_sf"/>
</dbReference>
<dbReference type="Pfam" id="PF22124">
    <property type="entry name" value="Glyco_hydro_95_cat"/>
    <property type="match status" value="1"/>
</dbReference>
<keyword evidence="4" id="KW-0378">Hydrolase</keyword>
<dbReference type="Proteomes" id="UP000585050">
    <property type="component" value="Unassembled WGS sequence"/>
</dbReference>
<evidence type="ECO:0000313" key="4">
    <source>
        <dbReference type="EMBL" id="NLR93552.1"/>
    </source>
</evidence>
<reference evidence="4 5" key="1">
    <citation type="submission" date="2020-04" db="EMBL/GenBank/DDBJ databases">
        <title>Flammeovirga sp. SR4, a novel species isolated from seawater.</title>
        <authorList>
            <person name="Wang X."/>
        </authorList>
    </citation>
    <scope>NUCLEOTIDE SEQUENCE [LARGE SCALE GENOMIC DNA]</scope>
    <source>
        <strain evidence="4 5">SR4</strain>
    </source>
</reference>
<dbReference type="InterPro" id="IPR054363">
    <property type="entry name" value="GH95_cat"/>
</dbReference>
<evidence type="ECO:0000313" key="5">
    <source>
        <dbReference type="Proteomes" id="UP000585050"/>
    </source>
</evidence>
<evidence type="ECO:0000259" key="2">
    <source>
        <dbReference type="Pfam" id="PF21307"/>
    </source>
</evidence>
<dbReference type="PANTHER" id="PTHR31084:SF0">
    <property type="entry name" value="ALPHA-L-FUCOSIDASE 2"/>
    <property type="match status" value="1"/>
</dbReference>
<gene>
    <name evidence="4" type="ORF">HGP29_20305</name>
</gene>
<sequence length="800" mass="91849">MVLSCQEKTQIDIQQLQLRYEQPAEYWYQEALPIGNGYMGALIRGKVDIERIPINEETIWAGGPGELEEYNFGNKPGAYKHLEPVRKLLKEGKKKEAYQLTKDELFGVVQKGPKTDIPVSANRPVTRNPKHQDISFKGFGTYQTAVDLLVQVEDFGEVENYNRSLDIKNSVSTLDYSVGNTSHSRRSFASYPDHFLVFDFENNKKEGITYNVWFETFHQVKNASFKDGVYYLDCQLKNNGMEFQAVAKIVAEDSENIRFHQKRVEITNTNKLTILVTLSSDYKNEYPTYKGTDFRKVNRERLSRIDKKSLEQIYKDHKIDYQNLFDRVSFKLGKSSSKLDQMPTDKRLEKYSKGETDPGFESLYFQYGRYLLISSSRENSLPANLQGKWNVEMNPQWACDYHTDINVQMNYWPAEVANLSESHQALLNYVSSLQKPGEQSANDFYNANGWIVNTMNNIFGYTANNWGSWGYFPAGAAWLSQHLWEHYLFTQDIPFLHEQAYPVMKGAAEFWLDYLVEDENGELVSMPSFSPEHGGISIGAMMDQEIVWDLFTNIISAQDVLHNDEEFLQKIKLSRSKLLGPKIGQYGQLQEWKEDRDDPNNKHRHVSHLFALYPGKQISLKDTPELAKAARKSLEFRGDGGTGWSIAWKVNFWARLQDANHAYLCFRNLLKECHYHNHGGMTLQGGTYPNLFCAHPPFQIDGNLGGIAGMAEMLLQSDMNTLQLLPALPKEWSTGKVKGLKARGNFEVSLRWSNNELDTVTIKANTSRKVDVIYYDQLISLDLMKGEIIQLNKDLKVLSN</sequence>
<evidence type="ECO:0000259" key="3">
    <source>
        <dbReference type="Pfam" id="PF22124"/>
    </source>
</evidence>